<organism evidence="2">
    <name type="scientific">Phytophthora nicotianae</name>
    <name type="common">Potato buckeye rot agent</name>
    <name type="synonym">Phytophthora parasitica</name>
    <dbReference type="NCBI Taxonomy" id="4792"/>
    <lineage>
        <taxon>Eukaryota</taxon>
        <taxon>Sar</taxon>
        <taxon>Stramenopiles</taxon>
        <taxon>Oomycota</taxon>
        <taxon>Peronosporomycetes</taxon>
        <taxon>Peronosporales</taxon>
        <taxon>Peronosporaceae</taxon>
        <taxon>Phytophthora</taxon>
    </lineage>
</organism>
<evidence type="ECO:0000313" key="2">
    <source>
        <dbReference type="EMBL" id="ETM00069.1"/>
    </source>
</evidence>
<dbReference type="Proteomes" id="UP000054423">
    <property type="component" value="Unassembled WGS sequence"/>
</dbReference>
<dbReference type="EMBL" id="KI678170">
    <property type="protein sequence ID" value="ETM00069.1"/>
    <property type="molecule type" value="Genomic_DNA"/>
</dbReference>
<gene>
    <name evidence="3" type="ORF">L914_03253</name>
    <name evidence="2" type="ORF">L917_03172</name>
</gene>
<feature type="compositionally biased region" description="Polar residues" evidence="1">
    <location>
        <begin position="79"/>
        <end position="88"/>
    </location>
</feature>
<evidence type="ECO:0000256" key="1">
    <source>
        <dbReference type="SAM" id="MobiDB-lite"/>
    </source>
</evidence>
<evidence type="ECO:0000313" key="3">
    <source>
        <dbReference type="EMBL" id="ETM53252.1"/>
    </source>
</evidence>
<reference evidence="3" key="2">
    <citation type="submission" date="2013-11" db="EMBL/GenBank/DDBJ databases">
        <title>The Genome Sequence of Phytophthora parasitica IAC_01/95.</title>
        <authorList>
            <consortium name="The Broad Institute Genomics Platform"/>
            <person name="Russ C."/>
            <person name="Tyler B."/>
            <person name="Panabieres F."/>
            <person name="Shan W."/>
            <person name="Tripathy S."/>
            <person name="Grunwald N."/>
            <person name="Machado M."/>
            <person name="Johnson C.S."/>
            <person name="Arredondo F."/>
            <person name="Hong C."/>
            <person name="Coffey M."/>
            <person name="Young S.K."/>
            <person name="Zeng Q."/>
            <person name="Gargeya S."/>
            <person name="Fitzgerald M."/>
            <person name="Abouelleil A."/>
            <person name="Alvarado L."/>
            <person name="Chapman S.B."/>
            <person name="Gainer-Dewar J."/>
            <person name="Goldberg J."/>
            <person name="Griggs A."/>
            <person name="Gujja S."/>
            <person name="Hansen M."/>
            <person name="Howarth C."/>
            <person name="Imamovic A."/>
            <person name="Ireland A."/>
            <person name="Larimer J."/>
            <person name="McCowan C."/>
            <person name="Murphy C."/>
            <person name="Pearson M."/>
            <person name="Poon T.W."/>
            <person name="Priest M."/>
            <person name="Roberts A."/>
            <person name="Saif S."/>
            <person name="Shea T."/>
            <person name="Sykes S."/>
            <person name="Wortman J."/>
            <person name="Nusbaum C."/>
            <person name="Birren B."/>
        </authorList>
    </citation>
    <scope>NUCLEOTIDE SEQUENCE [LARGE SCALE GENOMIC DNA]</scope>
    <source>
        <strain evidence="3">IAC_01/95</strain>
    </source>
</reference>
<reference evidence="2" key="1">
    <citation type="submission" date="2013-11" db="EMBL/GenBank/DDBJ databases">
        <title>The Genome Sequence of Phytophthora parasitica CHvinca01.</title>
        <authorList>
            <consortium name="The Broad Institute Genomics Platform"/>
            <person name="Russ C."/>
            <person name="Tyler B."/>
            <person name="Panabieres F."/>
            <person name="Shan W."/>
            <person name="Tripathy S."/>
            <person name="Grunwald N."/>
            <person name="Machado M."/>
            <person name="Johnson C.S."/>
            <person name="Arredondo F."/>
            <person name="Hong C."/>
            <person name="Coffey M."/>
            <person name="Young S.K."/>
            <person name="Zeng Q."/>
            <person name="Gargeya S."/>
            <person name="Fitzgerald M."/>
            <person name="Abouelleil A."/>
            <person name="Alvarado L."/>
            <person name="Chapman S.B."/>
            <person name="Gainer-Dewar J."/>
            <person name="Goldberg J."/>
            <person name="Griggs A."/>
            <person name="Gujja S."/>
            <person name="Hansen M."/>
            <person name="Howarth C."/>
            <person name="Imamovic A."/>
            <person name="Ireland A."/>
            <person name="Larimer J."/>
            <person name="McCowan C."/>
            <person name="Murphy C."/>
            <person name="Pearson M."/>
            <person name="Poon T.W."/>
            <person name="Priest M."/>
            <person name="Roberts A."/>
            <person name="Saif S."/>
            <person name="Shea T."/>
            <person name="Sykes S."/>
            <person name="Wortman J."/>
            <person name="Nusbaum C."/>
            <person name="Birren B."/>
        </authorList>
    </citation>
    <scope>NUCLEOTIDE SEQUENCE [LARGE SCALE GENOMIC DNA]</scope>
    <source>
        <strain evidence="2">CHvinca01</strain>
    </source>
</reference>
<name>W2LRE8_PHYNI</name>
<dbReference type="OrthoDB" id="120952at2759"/>
<sequence>MAHFLAYSADSFANLKTVGENAYRIAIPTHPNKVVTVNVNHPKRFNGCWSRPFPSNVPDGLEMRPEADDQGSLLEEDLSSTSYMERLL</sequence>
<dbReference type="EMBL" id="KI691404">
    <property type="protein sequence ID" value="ETM53252.1"/>
    <property type="molecule type" value="Genomic_DNA"/>
</dbReference>
<proteinExistence type="predicted"/>
<dbReference type="Proteomes" id="UP000054532">
    <property type="component" value="Unassembled WGS sequence"/>
</dbReference>
<feature type="region of interest" description="Disordered" evidence="1">
    <location>
        <begin position="59"/>
        <end position="88"/>
    </location>
</feature>
<protein>
    <submittedName>
        <fullName evidence="2">Uncharacterized protein</fullName>
    </submittedName>
</protein>
<dbReference type="AlphaFoldDB" id="W2LRE8"/>
<accession>W2LRE8</accession>